<keyword evidence="2" id="KW-1003">Cell membrane</keyword>
<feature type="transmembrane region" description="Helical" evidence="10">
    <location>
        <begin position="50"/>
        <end position="73"/>
    </location>
</feature>
<proteinExistence type="inferred from homology"/>
<keyword evidence="12" id="KW-1185">Reference proteome</keyword>
<keyword evidence="8 10" id="KW-0675">Receptor</keyword>
<feature type="transmembrane region" description="Helical" evidence="10">
    <location>
        <begin position="287"/>
        <end position="307"/>
    </location>
</feature>
<evidence type="ECO:0000256" key="10">
    <source>
        <dbReference type="RuleBase" id="RU351113"/>
    </source>
</evidence>
<comment type="caution">
    <text evidence="11">The sequence shown here is derived from an EMBL/GenBank/DDBJ whole genome shotgun (WGS) entry which is preliminary data.</text>
</comment>
<evidence type="ECO:0000313" key="11">
    <source>
        <dbReference type="EMBL" id="CAL7936655.1"/>
    </source>
</evidence>
<keyword evidence="7 10" id="KW-0472">Membrane</keyword>
<evidence type="ECO:0000256" key="5">
    <source>
        <dbReference type="ARBA" id="ARBA00022725"/>
    </source>
</evidence>
<feature type="transmembrane region" description="Helical" evidence="10">
    <location>
        <begin position="313"/>
        <end position="333"/>
    </location>
</feature>
<accession>A0ABP1N6Q2</accession>
<dbReference type="Pfam" id="PF02949">
    <property type="entry name" value="7tm_6"/>
    <property type="match status" value="1"/>
</dbReference>
<comment type="similarity">
    <text evidence="10">Belongs to the insect chemoreceptor superfamily. Heteromeric odorant receptor channel (TC 1.A.69) family.</text>
</comment>
<feature type="transmembrane region" description="Helical" evidence="10">
    <location>
        <begin position="140"/>
        <end position="162"/>
    </location>
</feature>
<evidence type="ECO:0000256" key="2">
    <source>
        <dbReference type="ARBA" id="ARBA00022475"/>
    </source>
</evidence>
<keyword evidence="4 10" id="KW-0812">Transmembrane</keyword>
<dbReference type="PANTHER" id="PTHR21137">
    <property type="entry name" value="ODORANT RECEPTOR"/>
    <property type="match status" value="1"/>
</dbReference>
<reference evidence="11 12" key="1">
    <citation type="submission" date="2024-08" db="EMBL/GenBank/DDBJ databases">
        <authorList>
            <person name="Will J Nash"/>
            <person name="Angela Man"/>
            <person name="Seanna McTaggart"/>
            <person name="Kendall Baker"/>
            <person name="Tom Barker"/>
            <person name="Leah Catchpole"/>
            <person name="Alex Durrant"/>
            <person name="Karim Gharbi"/>
            <person name="Naomi Irish"/>
            <person name="Gemy Kaithakottil"/>
            <person name="Debby Ku"/>
            <person name="Aaliyah Providence"/>
            <person name="Felix Shaw"/>
            <person name="David Swarbreck"/>
            <person name="Chris Watkins"/>
            <person name="Ann M. McCartney"/>
            <person name="Giulio Formenti"/>
            <person name="Alice Mouton"/>
            <person name="Noel Vella"/>
            <person name="Bjorn M von Reumont"/>
            <person name="Adriana Vella"/>
            <person name="Wilfried Haerty"/>
        </authorList>
    </citation>
    <scope>NUCLEOTIDE SEQUENCE [LARGE SCALE GENOMIC DNA]</scope>
</reference>
<keyword evidence="3 10" id="KW-0716">Sensory transduction</keyword>
<evidence type="ECO:0000256" key="6">
    <source>
        <dbReference type="ARBA" id="ARBA00022989"/>
    </source>
</evidence>
<sequence length="409" mass="45910">MSKKIANTEATAELVDYSDYSLQLNRWFLKPIGAWPAGPTSSKGEKLVSLALKIVCYVLMVSVGTLCFLHIILEHESIYVKLKTTAGLSHWITSSVTYTTLLLRSKDIRYCLDQIESDWQTVAQEKHQEVMLQNAKFGRYVATLCAAFMQGGVMSFCFVQALSTEEILVGNETKTVHALPCTVYKGLVNTDEEPTNAIVLYVEIVSIFIANSSTVGTFSLAAVLAAHACGQLGVLMVRITDFVDASREQKKPKAFREIGLIVEHHLKTLNFVSCIEKVMNRIYFLELFRCMLVICLLGYLILMDLAVRNYESVATLVTCTISVCFNIFIMCYISEVLTEQCRKVGDVVYMSNWYYLPDKMIPDLIFVIARASIVVDITAGKVIHMSVDTFGQVMKTGFAYLNVMRQMVR</sequence>
<dbReference type="PANTHER" id="PTHR21137:SF35">
    <property type="entry name" value="ODORANT RECEPTOR 19A-RELATED"/>
    <property type="match status" value="1"/>
</dbReference>
<gene>
    <name evidence="11" type="ORF">XYLVIOL_LOCUS2294</name>
</gene>
<comment type="subcellular location">
    <subcellularLocation>
        <location evidence="1 10">Cell membrane</location>
        <topology evidence="1 10">Multi-pass membrane protein</topology>
    </subcellularLocation>
</comment>
<evidence type="ECO:0000256" key="3">
    <source>
        <dbReference type="ARBA" id="ARBA00022606"/>
    </source>
</evidence>
<keyword evidence="5 10" id="KW-0552">Olfaction</keyword>
<comment type="caution">
    <text evidence="10">Lacks conserved residue(s) required for the propagation of feature annotation.</text>
</comment>
<protein>
    <recommendedName>
        <fullName evidence="10">Odorant receptor</fullName>
    </recommendedName>
</protein>
<evidence type="ECO:0000256" key="1">
    <source>
        <dbReference type="ARBA" id="ARBA00004651"/>
    </source>
</evidence>
<dbReference type="EMBL" id="CAXAJV020001287">
    <property type="protein sequence ID" value="CAL7936655.1"/>
    <property type="molecule type" value="Genomic_DNA"/>
</dbReference>
<keyword evidence="6 10" id="KW-1133">Transmembrane helix</keyword>
<feature type="transmembrane region" description="Helical" evidence="10">
    <location>
        <begin position="198"/>
        <end position="226"/>
    </location>
</feature>
<evidence type="ECO:0000256" key="4">
    <source>
        <dbReference type="ARBA" id="ARBA00022692"/>
    </source>
</evidence>
<evidence type="ECO:0000256" key="8">
    <source>
        <dbReference type="ARBA" id="ARBA00023170"/>
    </source>
</evidence>
<dbReference type="InterPro" id="IPR004117">
    <property type="entry name" value="7tm6_olfct_rcpt"/>
</dbReference>
<organism evidence="11 12">
    <name type="scientific">Xylocopa violacea</name>
    <name type="common">Violet carpenter bee</name>
    <name type="synonym">Apis violacea</name>
    <dbReference type="NCBI Taxonomy" id="135666"/>
    <lineage>
        <taxon>Eukaryota</taxon>
        <taxon>Metazoa</taxon>
        <taxon>Ecdysozoa</taxon>
        <taxon>Arthropoda</taxon>
        <taxon>Hexapoda</taxon>
        <taxon>Insecta</taxon>
        <taxon>Pterygota</taxon>
        <taxon>Neoptera</taxon>
        <taxon>Endopterygota</taxon>
        <taxon>Hymenoptera</taxon>
        <taxon>Apocrita</taxon>
        <taxon>Aculeata</taxon>
        <taxon>Apoidea</taxon>
        <taxon>Anthophila</taxon>
        <taxon>Apidae</taxon>
        <taxon>Xylocopa</taxon>
        <taxon>Xylocopa</taxon>
    </lineage>
</organism>
<evidence type="ECO:0000256" key="7">
    <source>
        <dbReference type="ARBA" id="ARBA00023136"/>
    </source>
</evidence>
<keyword evidence="9 10" id="KW-0807">Transducer</keyword>
<dbReference type="Proteomes" id="UP001642520">
    <property type="component" value="Unassembled WGS sequence"/>
</dbReference>
<evidence type="ECO:0000313" key="12">
    <source>
        <dbReference type="Proteomes" id="UP001642520"/>
    </source>
</evidence>
<name>A0ABP1N6Q2_XYLVO</name>
<evidence type="ECO:0000256" key="9">
    <source>
        <dbReference type="ARBA" id="ARBA00023224"/>
    </source>
</evidence>